<protein>
    <submittedName>
        <fullName evidence="2">Uncharacterized protein</fullName>
    </submittedName>
</protein>
<evidence type="ECO:0000256" key="1">
    <source>
        <dbReference type="SAM" id="MobiDB-lite"/>
    </source>
</evidence>
<reference evidence="2 3" key="1">
    <citation type="submission" date="2024-02" db="EMBL/GenBank/DDBJ databases">
        <title>Chromosome-scale genome assembly of the rough periwinkle Littorina saxatilis.</title>
        <authorList>
            <person name="De Jode A."/>
            <person name="Faria R."/>
            <person name="Formenti G."/>
            <person name="Sims Y."/>
            <person name="Smith T.P."/>
            <person name="Tracey A."/>
            <person name="Wood J.M.D."/>
            <person name="Zagrodzka Z.B."/>
            <person name="Johannesson K."/>
            <person name="Butlin R.K."/>
            <person name="Leder E.H."/>
        </authorList>
    </citation>
    <scope>NUCLEOTIDE SEQUENCE [LARGE SCALE GENOMIC DNA]</scope>
    <source>
        <strain evidence="2">Snail1</strain>
        <tissue evidence="2">Muscle</tissue>
    </source>
</reference>
<evidence type="ECO:0000313" key="3">
    <source>
        <dbReference type="Proteomes" id="UP001374579"/>
    </source>
</evidence>
<dbReference type="AlphaFoldDB" id="A0AAN9BB63"/>
<feature type="region of interest" description="Disordered" evidence="1">
    <location>
        <begin position="218"/>
        <end position="260"/>
    </location>
</feature>
<proteinExistence type="predicted"/>
<organism evidence="2 3">
    <name type="scientific">Littorina saxatilis</name>
    <dbReference type="NCBI Taxonomy" id="31220"/>
    <lineage>
        <taxon>Eukaryota</taxon>
        <taxon>Metazoa</taxon>
        <taxon>Spiralia</taxon>
        <taxon>Lophotrochozoa</taxon>
        <taxon>Mollusca</taxon>
        <taxon>Gastropoda</taxon>
        <taxon>Caenogastropoda</taxon>
        <taxon>Littorinimorpha</taxon>
        <taxon>Littorinoidea</taxon>
        <taxon>Littorinidae</taxon>
        <taxon>Littorina</taxon>
    </lineage>
</organism>
<dbReference type="Proteomes" id="UP001374579">
    <property type="component" value="Unassembled WGS sequence"/>
</dbReference>
<evidence type="ECO:0000313" key="2">
    <source>
        <dbReference type="EMBL" id="KAK7100375.1"/>
    </source>
</evidence>
<comment type="caution">
    <text evidence="2">The sequence shown here is derived from an EMBL/GenBank/DDBJ whole genome shotgun (WGS) entry which is preliminary data.</text>
</comment>
<feature type="compositionally biased region" description="Low complexity" evidence="1">
    <location>
        <begin position="120"/>
        <end position="144"/>
    </location>
</feature>
<feature type="region of interest" description="Disordered" evidence="1">
    <location>
        <begin position="73"/>
        <end position="153"/>
    </location>
</feature>
<sequence>MDELLKNKEFKARMSSLSPGVKQWFINALVDLFEQESEYVIDVLEDCRYELGMTANSFKGESEQLRAASRMLEEKRDENGRSVSRASRDSPSRLSLVNEGTGRRDRSRRRMCISDDDGRSPSSLSVPSYPVGRSPSPSARGARSLPVSPQPPIKSIEEETKAILQTMSDADAHAQRERERQQDRLERIRRQKKFLAEDRTAQAMKLLEKALEMDRVLAKDKERQGKMLQDKLQDLKKRRNNRSSPSPAPTPPLNNAQDIEVIEDLETY</sequence>
<feature type="compositionally biased region" description="Basic and acidic residues" evidence="1">
    <location>
        <begin position="73"/>
        <end position="91"/>
    </location>
</feature>
<name>A0AAN9BB63_9CAEN</name>
<gene>
    <name evidence="2" type="ORF">V1264_023340</name>
</gene>
<accession>A0AAN9BB63</accession>
<keyword evidence="3" id="KW-1185">Reference proteome</keyword>
<feature type="compositionally biased region" description="Basic and acidic residues" evidence="1">
    <location>
        <begin position="218"/>
        <end position="235"/>
    </location>
</feature>
<dbReference type="EMBL" id="JBAMIC010000011">
    <property type="protein sequence ID" value="KAK7100375.1"/>
    <property type="molecule type" value="Genomic_DNA"/>
</dbReference>